<name>A0A917CIZ5_9BACL</name>
<reference evidence="2" key="2">
    <citation type="submission" date="2020-09" db="EMBL/GenBank/DDBJ databases">
        <authorList>
            <person name="Sun Q."/>
            <person name="Zhou Y."/>
        </authorList>
    </citation>
    <scope>NUCLEOTIDE SEQUENCE</scope>
    <source>
        <strain evidence="2">CGMCC 1.16134</strain>
    </source>
</reference>
<keyword evidence="3" id="KW-1185">Reference proteome</keyword>
<dbReference type="Proteomes" id="UP000637643">
    <property type="component" value="Unassembled WGS sequence"/>
</dbReference>
<dbReference type="EMBL" id="BMKR01000016">
    <property type="protein sequence ID" value="GGF89875.1"/>
    <property type="molecule type" value="Genomic_DNA"/>
</dbReference>
<keyword evidence="1" id="KW-0472">Membrane</keyword>
<reference evidence="2" key="1">
    <citation type="journal article" date="2014" name="Int. J. Syst. Evol. Microbiol.">
        <title>Complete genome sequence of Corynebacterium casei LMG S-19264T (=DSM 44701T), isolated from a smear-ripened cheese.</title>
        <authorList>
            <consortium name="US DOE Joint Genome Institute (JGI-PGF)"/>
            <person name="Walter F."/>
            <person name="Albersmeier A."/>
            <person name="Kalinowski J."/>
            <person name="Ruckert C."/>
        </authorList>
    </citation>
    <scope>NUCLEOTIDE SEQUENCE</scope>
    <source>
        <strain evidence="2">CGMCC 1.16134</strain>
    </source>
</reference>
<sequence>MPYKTYVQAPASFLPLLMIRFTALSVMASFMAILLRDGPFFDLALFNYRFPLVET</sequence>
<proteinExistence type="predicted"/>
<protein>
    <submittedName>
        <fullName evidence="2">Uncharacterized protein</fullName>
    </submittedName>
</protein>
<evidence type="ECO:0000313" key="2">
    <source>
        <dbReference type="EMBL" id="GGF89875.1"/>
    </source>
</evidence>
<keyword evidence="1" id="KW-1133">Transmembrane helix</keyword>
<accession>A0A917CIZ5</accession>
<keyword evidence="1" id="KW-0812">Transmembrane</keyword>
<evidence type="ECO:0000313" key="3">
    <source>
        <dbReference type="Proteomes" id="UP000637643"/>
    </source>
</evidence>
<gene>
    <name evidence="2" type="ORF">GCM10010912_38800</name>
</gene>
<organism evidence="2 3">
    <name type="scientific">Paenibacillus albidus</name>
    <dbReference type="NCBI Taxonomy" id="2041023"/>
    <lineage>
        <taxon>Bacteria</taxon>
        <taxon>Bacillati</taxon>
        <taxon>Bacillota</taxon>
        <taxon>Bacilli</taxon>
        <taxon>Bacillales</taxon>
        <taxon>Paenibacillaceae</taxon>
        <taxon>Paenibacillus</taxon>
    </lineage>
</organism>
<comment type="caution">
    <text evidence="2">The sequence shown here is derived from an EMBL/GenBank/DDBJ whole genome shotgun (WGS) entry which is preliminary data.</text>
</comment>
<feature type="transmembrane region" description="Helical" evidence="1">
    <location>
        <begin position="12"/>
        <end position="35"/>
    </location>
</feature>
<evidence type="ECO:0000256" key="1">
    <source>
        <dbReference type="SAM" id="Phobius"/>
    </source>
</evidence>
<dbReference type="AlphaFoldDB" id="A0A917CIZ5"/>